<dbReference type="STRING" id="1839936.SBU_000037"/>
<accession>A0A1F2P6E8</accession>
<sequence>MIPHILITLYLFLYRYKVDPSRAGVIRDQDLYEGKK</sequence>
<dbReference type="EMBL" id="LYOR01000001">
    <property type="protein sequence ID" value="OFV66744.1"/>
    <property type="molecule type" value="Genomic_DNA"/>
</dbReference>
<name>A0A1F2P6E8_9EURY</name>
<keyword evidence="2" id="KW-1185">Reference proteome</keyword>
<gene>
    <name evidence="1" type="ORF">SBU_000037</name>
</gene>
<proteinExistence type="predicted"/>
<protein>
    <submittedName>
        <fullName evidence="1">Uncharacterized protein</fullName>
    </submittedName>
</protein>
<dbReference type="AlphaFoldDB" id="A0A1F2P6E8"/>
<organism evidence="1 2">
    <name type="scientific">Candidatus Syntropharchaeum butanivorans</name>
    <dbReference type="NCBI Taxonomy" id="1839936"/>
    <lineage>
        <taxon>Archaea</taxon>
        <taxon>Methanobacteriati</taxon>
        <taxon>Methanobacteriota</taxon>
        <taxon>Stenosarchaea group</taxon>
        <taxon>Methanomicrobia</taxon>
        <taxon>Methanosarcinales</taxon>
        <taxon>ANME-2 cluster</taxon>
        <taxon>Candidatus Syntropharchaeum</taxon>
    </lineage>
</organism>
<dbReference type="Proteomes" id="UP000185779">
    <property type="component" value="Unassembled WGS sequence"/>
</dbReference>
<comment type="caution">
    <text evidence="1">The sequence shown here is derived from an EMBL/GenBank/DDBJ whole genome shotgun (WGS) entry which is preliminary data.</text>
</comment>
<evidence type="ECO:0000313" key="2">
    <source>
        <dbReference type="Proteomes" id="UP000185779"/>
    </source>
</evidence>
<evidence type="ECO:0000313" key="1">
    <source>
        <dbReference type="EMBL" id="OFV66744.1"/>
    </source>
</evidence>
<reference evidence="1" key="1">
    <citation type="submission" date="2016-05" db="EMBL/GenBank/DDBJ databases">
        <title>Microbial consortia oxidize butane by reversing methanogenesis.</title>
        <authorList>
            <person name="Laso-Perez R."/>
            <person name="Richter M."/>
            <person name="Wegener G."/>
            <person name="Musat F."/>
        </authorList>
    </citation>
    <scope>NUCLEOTIDE SEQUENCE [LARGE SCALE GENOMIC DNA]</scope>
    <source>
        <strain evidence="1">BOX1</strain>
    </source>
</reference>